<accession>A0A3P3YA17</accession>
<name>A0A3P3YA17_PLABS</name>
<feature type="compositionally biased region" description="Polar residues" evidence="1">
    <location>
        <begin position="1"/>
        <end position="18"/>
    </location>
</feature>
<keyword evidence="2" id="KW-0496">Mitochondrion</keyword>
<geneLocation type="mitochondrion" evidence="2"/>
<proteinExistence type="predicted"/>
<sequence length="131" mass="14034">MVMHSSTMGADTATSSTDNDSKYDPRRAKIASAHDVERGRPPVCMPTSVVPPNGLSKYGMSTSTSSKPALIRHIASRATQSTNIGVFWFPLPRRPVTSGSSFCHLTAGNVPKSDSKYPIGEHVCADDNRGQ</sequence>
<reference evidence="2 3" key="1">
    <citation type="submission" date="2018-03" db="EMBL/GenBank/DDBJ databases">
        <authorList>
            <person name="Fogelqvist J."/>
        </authorList>
    </citation>
    <scope>NUCLEOTIDE SEQUENCE [LARGE SCALE GENOMIC DNA]</scope>
</reference>
<protein>
    <submittedName>
        <fullName evidence="2">Uncharacterized protein</fullName>
    </submittedName>
</protein>
<dbReference type="AlphaFoldDB" id="A0A3P3YA17"/>
<feature type="region of interest" description="Disordered" evidence="1">
    <location>
        <begin position="1"/>
        <end position="63"/>
    </location>
</feature>
<evidence type="ECO:0000256" key="1">
    <source>
        <dbReference type="SAM" id="MobiDB-lite"/>
    </source>
</evidence>
<gene>
    <name evidence="2" type="ORF">PLBR_LOCUS4226</name>
</gene>
<dbReference type="EMBL" id="OVEO01000007">
    <property type="protein sequence ID" value="SPQ97011.1"/>
    <property type="molecule type" value="Genomic_DNA"/>
</dbReference>
<dbReference type="Proteomes" id="UP000290189">
    <property type="component" value="Unassembled WGS sequence"/>
</dbReference>
<evidence type="ECO:0000313" key="3">
    <source>
        <dbReference type="Proteomes" id="UP000290189"/>
    </source>
</evidence>
<feature type="compositionally biased region" description="Basic and acidic residues" evidence="1">
    <location>
        <begin position="19"/>
        <end position="40"/>
    </location>
</feature>
<evidence type="ECO:0000313" key="2">
    <source>
        <dbReference type="EMBL" id="SPQ97011.1"/>
    </source>
</evidence>
<organism evidence="2 3">
    <name type="scientific">Plasmodiophora brassicae</name>
    <name type="common">Clubroot disease agent</name>
    <dbReference type="NCBI Taxonomy" id="37360"/>
    <lineage>
        <taxon>Eukaryota</taxon>
        <taxon>Sar</taxon>
        <taxon>Rhizaria</taxon>
        <taxon>Endomyxa</taxon>
        <taxon>Phytomyxea</taxon>
        <taxon>Plasmodiophorida</taxon>
        <taxon>Plasmodiophoridae</taxon>
        <taxon>Plasmodiophora</taxon>
    </lineage>
</organism>